<comment type="caution">
    <text evidence="1">The sequence shown here is derived from an EMBL/GenBank/DDBJ whole genome shotgun (WGS) entry which is preliminary data.</text>
</comment>
<evidence type="ECO:0000313" key="2">
    <source>
        <dbReference type="Proteomes" id="UP001055879"/>
    </source>
</evidence>
<keyword evidence="2" id="KW-1185">Reference proteome</keyword>
<protein>
    <submittedName>
        <fullName evidence="1">Uncharacterized protein</fullName>
    </submittedName>
</protein>
<dbReference type="EMBL" id="CM042063">
    <property type="protein sequence ID" value="KAI3667015.1"/>
    <property type="molecule type" value="Genomic_DNA"/>
</dbReference>
<sequence length="221" mass="24562">MAYTTPAVAATFSFIEPVSRSCIPTPVESRPDLVSERKRQQRLKNLVGDYGFDSFGLGKPAEYLQFDLDSLDQNLSKNLTGDVIGTRFEGGDVKSTPFQPYTEVFGLQRFRECKLYTGGGLCWLHLVLVIGYIEFQRNAELDPEKRIYPGGPFDPLNLAADPEKKDTLQLAKIKHARLAMVAFPGFAIQVAATGKGPLNNWVTHLSDPLHTTILDTFGFFS</sequence>
<proteinExistence type="predicted"/>
<evidence type="ECO:0000313" key="1">
    <source>
        <dbReference type="EMBL" id="KAI3667015.1"/>
    </source>
</evidence>
<reference evidence="2" key="1">
    <citation type="journal article" date="2022" name="Mol. Ecol. Resour.">
        <title>The genomes of chicory, endive, great burdock and yacon provide insights into Asteraceae palaeo-polyploidization history and plant inulin production.</title>
        <authorList>
            <person name="Fan W."/>
            <person name="Wang S."/>
            <person name="Wang H."/>
            <person name="Wang A."/>
            <person name="Jiang F."/>
            <person name="Liu H."/>
            <person name="Zhao H."/>
            <person name="Xu D."/>
            <person name="Zhang Y."/>
        </authorList>
    </citation>
    <scope>NUCLEOTIDE SEQUENCE [LARGE SCALE GENOMIC DNA]</scope>
    <source>
        <strain evidence="2">cv. Niubang</strain>
    </source>
</reference>
<organism evidence="1 2">
    <name type="scientific">Arctium lappa</name>
    <name type="common">Greater burdock</name>
    <name type="synonym">Lappa major</name>
    <dbReference type="NCBI Taxonomy" id="4217"/>
    <lineage>
        <taxon>Eukaryota</taxon>
        <taxon>Viridiplantae</taxon>
        <taxon>Streptophyta</taxon>
        <taxon>Embryophyta</taxon>
        <taxon>Tracheophyta</taxon>
        <taxon>Spermatophyta</taxon>
        <taxon>Magnoliopsida</taxon>
        <taxon>eudicotyledons</taxon>
        <taxon>Gunneridae</taxon>
        <taxon>Pentapetalae</taxon>
        <taxon>asterids</taxon>
        <taxon>campanulids</taxon>
        <taxon>Asterales</taxon>
        <taxon>Asteraceae</taxon>
        <taxon>Carduoideae</taxon>
        <taxon>Cardueae</taxon>
        <taxon>Arctiinae</taxon>
        <taxon>Arctium</taxon>
    </lineage>
</organism>
<reference evidence="1 2" key="2">
    <citation type="journal article" date="2022" name="Mol. Ecol. Resour.">
        <title>The genomes of chicory, endive, great burdock and yacon provide insights into Asteraceae paleo-polyploidization history and plant inulin production.</title>
        <authorList>
            <person name="Fan W."/>
            <person name="Wang S."/>
            <person name="Wang H."/>
            <person name="Wang A."/>
            <person name="Jiang F."/>
            <person name="Liu H."/>
            <person name="Zhao H."/>
            <person name="Xu D."/>
            <person name="Zhang Y."/>
        </authorList>
    </citation>
    <scope>NUCLEOTIDE SEQUENCE [LARGE SCALE GENOMIC DNA]</scope>
    <source>
        <strain evidence="2">cv. Niubang</strain>
    </source>
</reference>
<dbReference type="Proteomes" id="UP001055879">
    <property type="component" value="Linkage Group LG17"/>
</dbReference>
<gene>
    <name evidence="1" type="ORF">L6452_42057</name>
</gene>
<name>A0ACB8XHL7_ARCLA</name>
<accession>A0ACB8XHL7</accession>